<gene>
    <name evidence="1" type="ORF">BC938DRAFT_477563</name>
</gene>
<evidence type="ECO:0000313" key="1">
    <source>
        <dbReference type="EMBL" id="RUS14039.1"/>
    </source>
</evidence>
<proteinExistence type="predicted"/>
<name>A0A433P972_9FUNG</name>
<comment type="caution">
    <text evidence="1">The sequence shown here is derived from an EMBL/GenBank/DDBJ whole genome shotgun (WGS) entry which is preliminary data.</text>
</comment>
<protein>
    <submittedName>
        <fullName evidence="1">Uncharacterized protein</fullName>
    </submittedName>
</protein>
<reference evidence="1 2" key="1">
    <citation type="journal article" date="2018" name="New Phytol.">
        <title>Phylogenomics of Endogonaceae and evolution of mycorrhizas within Mucoromycota.</title>
        <authorList>
            <person name="Chang Y."/>
            <person name="Desiro A."/>
            <person name="Na H."/>
            <person name="Sandor L."/>
            <person name="Lipzen A."/>
            <person name="Clum A."/>
            <person name="Barry K."/>
            <person name="Grigoriev I.V."/>
            <person name="Martin F.M."/>
            <person name="Stajich J.E."/>
            <person name="Smith M.E."/>
            <person name="Bonito G."/>
            <person name="Spatafora J.W."/>
        </authorList>
    </citation>
    <scope>NUCLEOTIDE SEQUENCE [LARGE SCALE GENOMIC DNA]</scope>
    <source>
        <strain evidence="1 2">AD002</strain>
    </source>
</reference>
<organism evidence="1 2">
    <name type="scientific">Jimgerdemannia flammicorona</name>
    <dbReference type="NCBI Taxonomy" id="994334"/>
    <lineage>
        <taxon>Eukaryota</taxon>
        <taxon>Fungi</taxon>
        <taxon>Fungi incertae sedis</taxon>
        <taxon>Mucoromycota</taxon>
        <taxon>Mucoromycotina</taxon>
        <taxon>Endogonomycetes</taxon>
        <taxon>Endogonales</taxon>
        <taxon>Endogonaceae</taxon>
        <taxon>Jimgerdemannia</taxon>
    </lineage>
</organism>
<keyword evidence="2" id="KW-1185">Reference proteome</keyword>
<accession>A0A433P972</accession>
<dbReference type="EMBL" id="RBNJ01028221">
    <property type="protein sequence ID" value="RUS14039.1"/>
    <property type="molecule type" value="Genomic_DNA"/>
</dbReference>
<dbReference type="AlphaFoldDB" id="A0A433P972"/>
<evidence type="ECO:0000313" key="2">
    <source>
        <dbReference type="Proteomes" id="UP000274822"/>
    </source>
</evidence>
<sequence length="145" mass="16106">MNALFLTTICILPSFGDLRRLAHTLSTGHRRSQNTIVCYGPTITVLARCLAALYPYLLCARSGFYSIIFQSFALCRSILWGTKGDPASAGGVRQRQDSKEEEEREFHDSIFVEVGCVGFGCIADGVQFILFATPPEEEPFCRESE</sequence>
<dbReference type="Proteomes" id="UP000274822">
    <property type="component" value="Unassembled WGS sequence"/>
</dbReference>